<proteinExistence type="predicted"/>
<dbReference type="EMBL" id="JAQQWK010000011">
    <property type="protein sequence ID" value="KAK8024590.1"/>
    <property type="molecule type" value="Genomic_DNA"/>
</dbReference>
<sequence>MSGTAVAARLPASGSLPDLTEIFQPQTPSSDSAAGQCNTARRAISQTSSFSVGDARRATYLLPTIPSCLQLDAPALRGNVRRASPGICQRNPHVMCSELSWAPVAVFIKLVFSNARNEQREFPQTRLIRIPTANPLSMGPLHLMGS</sequence>
<comment type="caution">
    <text evidence="1">The sequence shown here is derived from an EMBL/GenBank/DDBJ whole genome shotgun (WGS) entry which is preliminary data.</text>
</comment>
<evidence type="ECO:0000313" key="1">
    <source>
        <dbReference type="EMBL" id="KAK8024590.1"/>
    </source>
</evidence>
<gene>
    <name evidence="1" type="ORF">PG993_012656</name>
</gene>
<protein>
    <submittedName>
        <fullName evidence="1">Uncharacterized protein</fullName>
    </submittedName>
</protein>
<organism evidence="1 2">
    <name type="scientific">Apiospora rasikravindrae</name>
    <dbReference type="NCBI Taxonomy" id="990691"/>
    <lineage>
        <taxon>Eukaryota</taxon>
        <taxon>Fungi</taxon>
        <taxon>Dikarya</taxon>
        <taxon>Ascomycota</taxon>
        <taxon>Pezizomycotina</taxon>
        <taxon>Sordariomycetes</taxon>
        <taxon>Xylariomycetidae</taxon>
        <taxon>Amphisphaeriales</taxon>
        <taxon>Apiosporaceae</taxon>
        <taxon>Apiospora</taxon>
    </lineage>
</organism>
<reference evidence="1 2" key="1">
    <citation type="submission" date="2023-01" db="EMBL/GenBank/DDBJ databases">
        <title>Analysis of 21 Apiospora genomes using comparative genomics revels a genus with tremendous synthesis potential of carbohydrate active enzymes and secondary metabolites.</title>
        <authorList>
            <person name="Sorensen T."/>
        </authorList>
    </citation>
    <scope>NUCLEOTIDE SEQUENCE [LARGE SCALE GENOMIC DNA]</scope>
    <source>
        <strain evidence="1 2">CBS 33761</strain>
    </source>
</reference>
<keyword evidence="2" id="KW-1185">Reference proteome</keyword>
<evidence type="ECO:0000313" key="2">
    <source>
        <dbReference type="Proteomes" id="UP001444661"/>
    </source>
</evidence>
<dbReference type="Proteomes" id="UP001444661">
    <property type="component" value="Unassembled WGS sequence"/>
</dbReference>
<accession>A0ABR1S4G6</accession>
<name>A0ABR1S4G6_9PEZI</name>